<evidence type="ECO:0000256" key="6">
    <source>
        <dbReference type="SAM" id="Phobius"/>
    </source>
</evidence>
<proteinExistence type="predicted"/>
<feature type="transmembrane region" description="Helical" evidence="6">
    <location>
        <begin position="405"/>
        <end position="429"/>
    </location>
</feature>
<organism evidence="8 9">
    <name type="scientific">Frankia canadensis</name>
    <dbReference type="NCBI Taxonomy" id="1836972"/>
    <lineage>
        <taxon>Bacteria</taxon>
        <taxon>Bacillati</taxon>
        <taxon>Actinomycetota</taxon>
        <taxon>Actinomycetes</taxon>
        <taxon>Frankiales</taxon>
        <taxon>Frankiaceae</taxon>
        <taxon>Frankia</taxon>
    </lineage>
</organism>
<name>A0A2I2KUF3_9ACTN</name>
<evidence type="ECO:0000313" key="9">
    <source>
        <dbReference type="Proteomes" id="UP000234331"/>
    </source>
</evidence>
<dbReference type="EMBL" id="FZMO01000243">
    <property type="protein sequence ID" value="SNQ49291.1"/>
    <property type="molecule type" value="Genomic_DNA"/>
</dbReference>
<comment type="subcellular location">
    <subcellularLocation>
        <location evidence="1">Cell membrane</location>
        <topology evidence="1">Multi-pass membrane protein</topology>
    </subcellularLocation>
</comment>
<evidence type="ECO:0000259" key="7">
    <source>
        <dbReference type="Pfam" id="PF00482"/>
    </source>
</evidence>
<dbReference type="PANTHER" id="PTHR35007">
    <property type="entry name" value="INTEGRAL MEMBRANE PROTEIN-RELATED"/>
    <property type="match status" value="1"/>
</dbReference>
<protein>
    <submittedName>
        <fullName evidence="8">Flp pilus assembly protein TadB</fullName>
    </submittedName>
</protein>
<accession>A0A2I2KUF3</accession>
<sequence>MSGPRGTVSRSATAAALGAMLLGAMAGLASGPVAAVTIMIAIVCLARATRRARARRRHEEVRAGAEDLLAAFAAELDAGGAQQPALRAAAQALAGHATTFAARDPGWIPLGDLAAELTGPDDPGVVLCRCEASAVRQLGIAYQVCTMMGARLAPVAAMLAVHARADAVRAGELTAALAGPRASGRLVASLPVAGIALGSLAGASPLHTLLHTPAGAACLALGMLADLVGLRWMRAFAAAVERRAAPVALDAARRGAPAGAATEHGRLIADLPLALDLVAACLRGGATVAAALAAVGTATGGTLGRELRRAAAALADGDPALRACTELVRASTPHRPFDRLPAGFRRGPLRSPRSRWTVMTRAAVAAFDRAQVSGARPAATLTRLAARARDEAHAEIIAAARRAGVLAVVPLGLCFLPAFLLLGVVPAVLGSLPGLLPA</sequence>
<feature type="transmembrane region" description="Helical" evidence="6">
    <location>
        <begin position="214"/>
        <end position="233"/>
    </location>
</feature>
<evidence type="ECO:0000256" key="5">
    <source>
        <dbReference type="ARBA" id="ARBA00023136"/>
    </source>
</evidence>
<feature type="transmembrane region" description="Helical" evidence="6">
    <location>
        <begin position="186"/>
        <end position="208"/>
    </location>
</feature>
<dbReference type="Pfam" id="PF00482">
    <property type="entry name" value="T2SSF"/>
    <property type="match status" value="1"/>
</dbReference>
<dbReference type="RefSeq" id="WP_243407719.1">
    <property type="nucleotide sequence ID" value="NZ_FZMO01000243.1"/>
</dbReference>
<dbReference type="PANTHER" id="PTHR35007:SF3">
    <property type="entry name" value="POSSIBLE CONSERVED ALANINE RICH MEMBRANE PROTEIN"/>
    <property type="match status" value="1"/>
</dbReference>
<keyword evidence="4 6" id="KW-1133">Transmembrane helix</keyword>
<evidence type="ECO:0000256" key="3">
    <source>
        <dbReference type="ARBA" id="ARBA00022692"/>
    </source>
</evidence>
<evidence type="ECO:0000256" key="1">
    <source>
        <dbReference type="ARBA" id="ARBA00004651"/>
    </source>
</evidence>
<dbReference type="AlphaFoldDB" id="A0A2I2KUF3"/>
<keyword evidence="2" id="KW-1003">Cell membrane</keyword>
<dbReference type="Proteomes" id="UP000234331">
    <property type="component" value="Unassembled WGS sequence"/>
</dbReference>
<dbReference type="InterPro" id="IPR018076">
    <property type="entry name" value="T2SS_GspF_dom"/>
</dbReference>
<feature type="transmembrane region" description="Helical" evidence="6">
    <location>
        <begin position="20"/>
        <end position="46"/>
    </location>
</feature>
<keyword evidence="3 6" id="KW-0812">Transmembrane</keyword>
<evidence type="ECO:0000256" key="4">
    <source>
        <dbReference type="ARBA" id="ARBA00022989"/>
    </source>
</evidence>
<evidence type="ECO:0000256" key="2">
    <source>
        <dbReference type="ARBA" id="ARBA00022475"/>
    </source>
</evidence>
<keyword evidence="9" id="KW-1185">Reference proteome</keyword>
<reference evidence="8 9" key="1">
    <citation type="submission" date="2017-06" db="EMBL/GenBank/DDBJ databases">
        <authorList>
            <person name="Kim H.J."/>
            <person name="Triplett B.A."/>
        </authorList>
    </citation>
    <scope>NUCLEOTIDE SEQUENCE [LARGE SCALE GENOMIC DNA]</scope>
    <source>
        <strain evidence="8">FRACA_ARgP5</strain>
    </source>
</reference>
<evidence type="ECO:0000313" key="8">
    <source>
        <dbReference type="EMBL" id="SNQ49291.1"/>
    </source>
</evidence>
<dbReference type="GO" id="GO:0005886">
    <property type="term" value="C:plasma membrane"/>
    <property type="evidence" value="ECO:0007669"/>
    <property type="project" value="UniProtKB-SubCell"/>
</dbReference>
<keyword evidence="5 6" id="KW-0472">Membrane</keyword>
<gene>
    <name evidence="8" type="ORF">FRACA_3170005</name>
</gene>
<feature type="domain" description="Type II secretion system protein GspF" evidence="7">
    <location>
        <begin position="275"/>
        <end position="423"/>
    </location>
</feature>